<evidence type="ECO:0000313" key="1">
    <source>
        <dbReference type="EMBL" id="ETO65542.1"/>
    </source>
</evidence>
<gene>
    <name evidence="1" type="ORF">F444_17170</name>
</gene>
<reference evidence="1 2" key="1">
    <citation type="submission" date="2013-11" db="EMBL/GenBank/DDBJ databases">
        <title>The Genome Sequence of Phytophthora parasitica P1976.</title>
        <authorList>
            <consortium name="The Broad Institute Genomics Platform"/>
            <person name="Russ C."/>
            <person name="Tyler B."/>
            <person name="Panabieres F."/>
            <person name="Shan W."/>
            <person name="Tripathy S."/>
            <person name="Grunwald N."/>
            <person name="Machado M."/>
            <person name="Johnson C.S."/>
            <person name="Walker B."/>
            <person name="Young S."/>
            <person name="Zeng Q."/>
            <person name="Gargeya S."/>
            <person name="Fitzgerald M."/>
            <person name="Haas B."/>
            <person name="Abouelleil A."/>
            <person name="Allen A.W."/>
            <person name="Alvarado L."/>
            <person name="Arachchi H.M."/>
            <person name="Berlin A.M."/>
            <person name="Chapman S.B."/>
            <person name="Gainer-Dewar J."/>
            <person name="Goldberg J."/>
            <person name="Griggs A."/>
            <person name="Gujja S."/>
            <person name="Hansen M."/>
            <person name="Howarth C."/>
            <person name="Imamovic A."/>
            <person name="Ireland A."/>
            <person name="Larimer J."/>
            <person name="McCowan C."/>
            <person name="Murphy C."/>
            <person name="Pearson M."/>
            <person name="Poon T.W."/>
            <person name="Priest M."/>
            <person name="Roberts A."/>
            <person name="Saif S."/>
            <person name="Shea T."/>
            <person name="Sisk P."/>
            <person name="Sykes S."/>
            <person name="Wortman J."/>
            <person name="Nusbaum C."/>
            <person name="Birren B."/>
        </authorList>
    </citation>
    <scope>NUCLEOTIDE SEQUENCE [LARGE SCALE GENOMIC DNA]</scope>
    <source>
        <strain evidence="1 2">P1976</strain>
    </source>
</reference>
<sequence>MGVHRSSVYRWRKQKTNLEGDKNNGSKFYVNPKAHEAQNEKNRKLCVTTAERRVMLSFLVAKASDMVKAKRHCPRDVSDDFATYLPALPEAAIVDDASDIEDESFDE</sequence>
<proteinExistence type="predicted"/>
<protein>
    <submittedName>
        <fullName evidence="1">Uncharacterized protein</fullName>
    </submittedName>
</protein>
<dbReference type="Proteomes" id="UP000028582">
    <property type="component" value="Unassembled WGS sequence"/>
</dbReference>
<evidence type="ECO:0000313" key="2">
    <source>
        <dbReference type="Proteomes" id="UP000028582"/>
    </source>
</evidence>
<dbReference type="AlphaFoldDB" id="A0A080ZFY1"/>
<comment type="caution">
    <text evidence="1">The sequence shown here is derived from an EMBL/GenBank/DDBJ whole genome shotgun (WGS) entry which is preliminary data.</text>
</comment>
<dbReference type="EMBL" id="ANJA01003182">
    <property type="protein sequence ID" value="ETO65542.1"/>
    <property type="molecule type" value="Genomic_DNA"/>
</dbReference>
<accession>A0A080ZFY1</accession>
<organism evidence="1 2">
    <name type="scientific">Phytophthora nicotianae P1976</name>
    <dbReference type="NCBI Taxonomy" id="1317066"/>
    <lineage>
        <taxon>Eukaryota</taxon>
        <taxon>Sar</taxon>
        <taxon>Stramenopiles</taxon>
        <taxon>Oomycota</taxon>
        <taxon>Peronosporomycetes</taxon>
        <taxon>Peronosporales</taxon>
        <taxon>Peronosporaceae</taxon>
        <taxon>Phytophthora</taxon>
    </lineage>
</organism>
<name>A0A080ZFY1_PHYNI</name>